<dbReference type="SUPFAM" id="SSF51197">
    <property type="entry name" value="Clavaminate synthase-like"/>
    <property type="match status" value="1"/>
</dbReference>
<organism evidence="7 8">
    <name type="scientific">Ziziphus jujuba</name>
    <name type="common">Chinese jujube</name>
    <name type="synonym">Ziziphus sativa</name>
    <dbReference type="NCBI Taxonomy" id="326968"/>
    <lineage>
        <taxon>Eukaryota</taxon>
        <taxon>Viridiplantae</taxon>
        <taxon>Streptophyta</taxon>
        <taxon>Embryophyta</taxon>
        <taxon>Tracheophyta</taxon>
        <taxon>Spermatophyta</taxon>
        <taxon>Magnoliopsida</taxon>
        <taxon>eudicotyledons</taxon>
        <taxon>Gunneridae</taxon>
        <taxon>Pentapetalae</taxon>
        <taxon>rosids</taxon>
        <taxon>fabids</taxon>
        <taxon>Rosales</taxon>
        <taxon>Rhamnaceae</taxon>
        <taxon>Paliureae</taxon>
        <taxon>Ziziphus</taxon>
    </lineage>
</organism>
<evidence type="ECO:0000256" key="2">
    <source>
        <dbReference type="ARBA" id="ARBA00022723"/>
    </source>
</evidence>
<reference evidence="8" key="1">
    <citation type="submission" date="2025-08" db="UniProtKB">
        <authorList>
            <consortium name="RefSeq"/>
        </authorList>
    </citation>
    <scope>IDENTIFICATION</scope>
    <source>
        <tissue evidence="8">Seedling</tissue>
    </source>
</reference>
<dbReference type="PROSITE" id="PS51471">
    <property type="entry name" value="FE2OG_OXY"/>
    <property type="match status" value="1"/>
</dbReference>
<dbReference type="InterPro" id="IPR044861">
    <property type="entry name" value="IPNS-like_FE2OG_OXY"/>
</dbReference>
<dbReference type="InterPro" id="IPR027443">
    <property type="entry name" value="IPNS-like_sf"/>
</dbReference>
<sequence length="346" mass="39296">MANTAPPLLLQGSYKPTNTTNYSKYSSITATCPNNDTINGAVDDGIPTIDYFMLFSSDPNQRSLALKTLSHACEDYGFFYLVNHGVPDSVLESVFRGMSEFFDPEQVEYRRQFEKKHPTDRIRWGLRSYPGENREYLKVVTHPQFHCPPKPAAFSEAMEEYYKRLREVVHGLAKALSKSLGLEECYIYKAFNLKSGFEVSAMNLYPPNFQSNGSMGISDHTDPGLFVSLIQQVDGGLQILSHQGKWINVYIPRNAILMQIGDQLEILSNGKYKSHVHRVVVERNEVRRLTVATLHGPSLDTFLSPAMEFVDDSHPPLYYGMTYKQSLEANGNEVDVQSNLEQLRRY</sequence>
<dbReference type="InterPro" id="IPR050295">
    <property type="entry name" value="Plant_2OG-oxidoreductases"/>
</dbReference>
<dbReference type="Gene3D" id="2.60.120.330">
    <property type="entry name" value="B-lactam Antibiotic, Isopenicillin N Synthase, Chain"/>
    <property type="match status" value="1"/>
</dbReference>
<keyword evidence="3" id="KW-0847">Vitamin C</keyword>
<evidence type="ECO:0000313" key="7">
    <source>
        <dbReference type="Proteomes" id="UP001652623"/>
    </source>
</evidence>
<dbReference type="RefSeq" id="XP_015888487.1">
    <property type="nucleotide sequence ID" value="XM_016033001.4"/>
</dbReference>
<dbReference type="Pfam" id="PF03171">
    <property type="entry name" value="2OG-FeII_Oxy"/>
    <property type="match status" value="1"/>
</dbReference>
<dbReference type="Proteomes" id="UP001652623">
    <property type="component" value="Chromosome 7"/>
</dbReference>
<keyword evidence="2 5" id="KW-0479">Metal-binding</keyword>
<keyword evidence="8" id="KW-0223">Dioxygenase</keyword>
<gene>
    <name evidence="8" type="primary">LOC107423448</name>
</gene>
<dbReference type="AlphaFoldDB" id="A0A6P4AQI1"/>
<keyword evidence="4 5" id="KW-0408">Iron</keyword>
<evidence type="ECO:0000259" key="6">
    <source>
        <dbReference type="PROSITE" id="PS51471"/>
    </source>
</evidence>
<dbReference type="InterPro" id="IPR005123">
    <property type="entry name" value="Oxoglu/Fe-dep_dioxygenase_dom"/>
</dbReference>
<comment type="similarity">
    <text evidence="1 5">Belongs to the iron/ascorbate-dependent oxidoreductase family.</text>
</comment>
<evidence type="ECO:0000256" key="3">
    <source>
        <dbReference type="ARBA" id="ARBA00022896"/>
    </source>
</evidence>
<dbReference type="InParanoid" id="A0A6P4AQI1"/>
<dbReference type="InterPro" id="IPR026992">
    <property type="entry name" value="DIOX_N"/>
</dbReference>
<dbReference type="GO" id="GO:0046872">
    <property type="term" value="F:metal ion binding"/>
    <property type="evidence" value="ECO:0007669"/>
    <property type="project" value="UniProtKB-KW"/>
</dbReference>
<dbReference type="GO" id="GO:0031418">
    <property type="term" value="F:L-ascorbic acid binding"/>
    <property type="evidence" value="ECO:0007669"/>
    <property type="project" value="UniProtKB-KW"/>
</dbReference>
<protein>
    <submittedName>
        <fullName evidence="8">2-oxoglutarate-dependent dioxygenase 19</fullName>
    </submittedName>
</protein>
<evidence type="ECO:0000313" key="8">
    <source>
        <dbReference type="RefSeq" id="XP_015888487.1"/>
    </source>
</evidence>
<evidence type="ECO:0000256" key="5">
    <source>
        <dbReference type="RuleBase" id="RU003682"/>
    </source>
</evidence>
<proteinExistence type="inferred from homology"/>
<dbReference type="PANTHER" id="PTHR47991">
    <property type="entry name" value="OXOGLUTARATE/IRON-DEPENDENT DIOXYGENASE"/>
    <property type="match status" value="1"/>
</dbReference>
<dbReference type="GeneID" id="107423448"/>
<evidence type="ECO:0000256" key="4">
    <source>
        <dbReference type="ARBA" id="ARBA00023004"/>
    </source>
</evidence>
<feature type="domain" description="Fe2OG dioxygenase" evidence="6">
    <location>
        <begin position="196"/>
        <end position="297"/>
    </location>
</feature>
<dbReference type="GO" id="GO:0016491">
    <property type="term" value="F:oxidoreductase activity"/>
    <property type="evidence" value="ECO:0007669"/>
    <property type="project" value="UniProtKB-KW"/>
</dbReference>
<dbReference type="Pfam" id="PF14226">
    <property type="entry name" value="DIOX_N"/>
    <property type="match status" value="1"/>
</dbReference>
<keyword evidence="7" id="KW-1185">Reference proteome</keyword>
<accession>A0A6P4AQI1</accession>
<name>A0A6P4AQI1_ZIZJJ</name>
<keyword evidence="5" id="KW-0560">Oxidoreductase</keyword>
<dbReference type="KEGG" id="zju:107423448"/>
<evidence type="ECO:0000256" key="1">
    <source>
        <dbReference type="ARBA" id="ARBA00008056"/>
    </source>
</evidence>